<dbReference type="InterPro" id="IPR017972">
    <property type="entry name" value="Cyt_P450_CS"/>
</dbReference>
<dbReference type="AlphaFoldDB" id="A0A3G2J800"/>
<evidence type="ECO:0000313" key="9">
    <source>
        <dbReference type="Proteomes" id="UP000268329"/>
    </source>
</evidence>
<evidence type="ECO:0000313" key="8">
    <source>
        <dbReference type="EMBL" id="AYN38264.1"/>
    </source>
</evidence>
<dbReference type="Gene3D" id="1.10.630.10">
    <property type="entry name" value="Cytochrome P450"/>
    <property type="match status" value="1"/>
</dbReference>
<keyword evidence="4 7" id="KW-0560">Oxidoreductase</keyword>
<dbReference type="PANTHER" id="PTHR46696">
    <property type="entry name" value="P450, PUTATIVE (EUROFUNG)-RELATED"/>
    <property type="match status" value="1"/>
</dbReference>
<keyword evidence="3 7" id="KW-0479">Metal-binding</keyword>
<dbReference type="InterPro" id="IPR002397">
    <property type="entry name" value="Cyt_P450_B"/>
</dbReference>
<keyword evidence="9" id="KW-1185">Reference proteome</keyword>
<protein>
    <submittedName>
        <fullName evidence="8">Cytochrome P450</fullName>
    </submittedName>
</protein>
<name>A0A3G2J800_9ACTN</name>
<evidence type="ECO:0000256" key="4">
    <source>
        <dbReference type="ARBA" id="ARBA00023002"/>
    </source>
</evidence>
<reference evidence="8 9" key="1">
    <citation type="submission" date="2018-10" db="EMBL/GenBank/DDBJ databases">
        <title>The genome of Streptomyces dangxiongensis Z022.</title>
        <authorList>
            <person name="Zhang B."/>
        </authorList>
    </citation>
    <scope>NUCLEOTIDE SEQUENCE [LARGE SCALE GENOMIC DNA]</scope>
    <source>
        <strain evidence="8 9">Z022</strain>
    </source>
</reference>
<dbReference type="InterPro" id="IPR001128">
    <property type="entry name" value="Cyt_P450"/>
</dbReference>
<dbReference type="FunFam" id="1.10.630.10:FF:000018">
    <property type="entry name" value="Cytochrome P450 monooxygenase"/>
    <property type="match status" value="1"/>
</dbReference>
<sequence length="397" mass="44004">MSEMLSYEEVWSRTHHFDPPAIFDTLREERPLTRMAYPDGHIGWIATSHRLVREVLSDPRFSHSLEIGHFPVTKYGAPVPQFAALPGMFIHMDPPDHTRFRRMLAREFTVRSVAELAPRVESVAAEQIEAVREHGAPADLLATFAKPFVLRVLSELVGLPYEERDRYQDVPAITHDPDGDAEVAMAAYGQVGALIGETIERKRKEPGDDIISRLLAAGELSDEELGNMVALLLFAGYETTESALSVGVLALLHHPEQLAALRADLTRVDAAVEEILRYVTVNQYEIFRTALEDVELDGRTVKKGETVTVSLPAANRDPAKYGCPAQLDLDRDTAGHLAFGHGIHQCVGQNLARLELRTGLRALLEAFPDLRAATPAEEIRLSLRGSVFGLKSLPVTW</sequence>
<dbReference type="PROSITE" id="PS00086">
    <property type="entry name" value="CYTOCHROME_P450"/>
    <property type="match status" value="1"/>
</dbReference>
<dbReference type="GO" id="GO:0004497">
    <property type="term" value="F:monooxygenase activity"/>
    <property type="evidence" value="ECO:0007669"/>
    <property type="project" value="UniProtKB-KW"/>
</dbReference>
<keyword evidence="6 7" id="KW-0503">Monooxygenase</keyword>
<evidence type="ECO:0000256" key="7">
    <source>
        <dbReference type="RuleBase" id="RU000461"/>
    </source>
</evidence>
<proteinExistence type="inferred from homology"/>
<dbReference type="KEGG" id="sdd:D9753_04250"/>
<organism evidence="8 9">
    <name type="scientific">Streptomyces dangxiongensis</name>
    <dbReference type="NCBI Taxonomy" id="1442032"/>
    <lineage>
        <taxon>Bacteria</taxon>
        <taxon>Bacillati</taxon>
        <taxon>Actinomycetota</taxon>
        <taxon>Actinomycetes</taxon>
        <taxon>Kitasatosporales</taxon>
        <taxon>Streptomycetaceae</taxon>
        <taxon>Streptomyces</taxon>
    </lineage>
</organism>
<dbReference type="Pfam" id="PF00067">
    <property type="entry name" value="p450"/>
    <property type="match status" value="1"/>
</dbReference>
<dbReference type="PRINTS" id="PR00385">
    <property type="entry name" value="P450"/>
</dbReference>
<dbReference type="PANTHER" id="PTHR46696:SF1">
    <property type="entry name" value="CYTOCHROME P450 YJIB-RELATED"/>
    <property type="match status" value="1"/>
</dbReference>
<dbReference type="RefSeq" id="WP_121785773.1">
    <property type="nucleotide sequence ID" value="NZ_CP033073.1"/>
</dbReference>
<evidence type="ECO:0000256" key="3">
    <source>
        <dbReference type="ARBA" id="ARBA00022723"/>
    </source>
</evidence>
<dbReference type="SUPFAM" id="SSF48264">
    <property type="entry name" value="Cytochrome P450"/>
    <property type="match status" value="1"/>
</dbReference>
<dbReference type="GO" id="GO:0005506">
    <property type="term" value="F:iron ion binding"/>
    <property type="evidence" value="ECO:0007669"/>
    <property type="project" value="InterPro"/>
</dbReference>
<evidence type="ECO:0000256" key="2">
    <source>
        <dbReference type="ARBA" id="ARBA00022617"/>
    </source>
</evidence>
<dbReference type="EMBL" id="CP033073">
    <property type="protein sequence ID" value="AYN38264.1"/>
    <property type="molecule type" value="Genomic_DNA"/>
</dbReference>
<dbReference type="PRINTS" id="PR00359">
    <property type="entry name" value="BP450"/>
</dbReference>
<dbReference type="GO" id="GO:0020037">
    <property type="term" value="F:heme binding"/>
    <property type="evidence" value="ECO:0007669"/>
    <property type="project" value="InterPro"/>
</dbReference>
<evidence type="ECO:0000256" key="1">
    <source>
        <dbReference type="ARBA" id="ARBA00010617"/>
    </source>
</evidence>
<dbReference type="Proteomes" id="UP000268329">
    <property type="component" value="Chromosome"/>
</dbReference>
<comment type="similarity">
    <text evidence="1 7">Belongs to the cytochrome P450 family.</text>
</comment>
<dbReference type="GO" id="GO:0016705">
    <property type="term" value="F:oxidoreductase activity, acting on paired donors, with incorporation or reduction of molecular oxygen"/>
    <property type="evidence" value="ECO:0007669"/>
    <property type="project" value="InterPro"/>
</dbReference>
<evidence type="ECO:0000256" key="6">
    <source>
        <dbReference type="ARBA" id="ARBA00023033"/>
    </source>
</evidence>
<dbReference type="OrthoDB" id="3664945at2"/>
<accession>A0A3G2J800</accession>
<keyword evidence="2 7" id="KW-0349">Heme</keyword>
<keyword evidence="5 7" id="KW-0408">Iron</keyword>
<dbReference type="CDD" id="cd11030">
    <property type="entry name" value="CYP105-like"/>
    <property type="match status" value="1"/>
</dbReference>
<dbReference type="InterPro" id="IPR036396">
    <property type="entry name" value="Cyt_P450_sf"/>
</dbReference>
<gene>
    <name evidence="8" type="ORF">D9753_04250</name>
</gene>
<evidence type="ECO:0000256" key="5">
    <source>
        <dbReference type="ARBA" id="ARBA00023004"/>
    </source>
</evidence>